<dbReference type="AlphaFoldDB" id="A0A0F9VIY0"/>
<sequence>MNINVNLDEQALTSLELYRKQINRTHGTNYPDLQEALNDLTKKYLGSLVNQVQQKRRDKVSKLYRHANKGKRDQVDVILEVTDDD</sequence>
<protein>
    <submittedName>
        <fullName evidence="1">Uncharacterized protein</fullName>
    </submittedName>
</protein>
<name>A0A0F9VIY0_9ZZZZ</name>
<evidence type="ECO:0000313" key="1">
    <source>
        <dbReference type="EMBL" id="KKN65768.1"/>
    </source>
</evidence>
<gene>
    <name evidence="1" type="ORF">LCGC14_0478130</name>
</gene>
<organism evidence="1">
    <name type="scientific">marine sediment metagenome</name>
    <dbReference type="NCBI Taxonomy" id="412755"/>
    <lineage>
        <taxon>unclassified sequences</taxon>
        <taxon>metagenomes</taxon>
        <taxon>ecological metagenomes</taxon>
    </lineage>
</organism>
<reference evidence="1" key="1">
    <citation type="journal article" date="2015" name="Nature">
        <title>Complex archaea that bridge the gap between prokaryotes and eukaryotes.</title>
        <authorList>
            <person name="Spang A."/>
            <person name="Saw J.H."/>
            <person name="Jorgensen S.L."/>
            <person name="Zaremba-Niedzwiedzka K."/>
            <person name="Martijn J."/>
            <person name="Lind A.E."/>
            <person name="van Eijk R."/>
            <person name="Schleper C."/>
            <person name="Guy L."/>
            <person name="Ettema T.J."/>
        </authorList>
    </citation>
    <scope>NUCLEOTIDE SEQUENCE</scope>
</reference>
<proteinExistence type="predicted"/>
<comment type="caution">
    <text evidence="1">The sequence shown here is derived from an EMBL/GenBank/DDBJ whole genome shotgun (WGS) entry which is preliminary data.</text>
</comment>
<dbReference type="EMBL" id="LAZR01000516">
    <property type="protein sequence ID" value="KKN65768.1"/>
    <property type="molecule type" value="Genomic_DNA"/>
</dbReference>
<accession>A0A0F9VIY0</accession>